<keyword evidence="5" id="KW-0221">Differentiation</keyword>
<organism evidence="10 11">
    <name type="scientific">Copsychus sechellarum</name>
    <dbReference type="NCBI Taxonomy" id="797021"/>
    <lineage>
        <taxon>Eukaryota</taxon>
        <taxon>Metazoa</taxon>
        <taxon>Chordata</taxon>
        <taxon>Craniata</taxon>
        <taxon>Vertebrata</taxon>
        <taxon>Euteleostomi</taxon>
        <taxon>Archelosauria</taxon>
        <taxon>Archosauria</taxon>
        <taxon>Dinosauria</taxon>
        <taxon>Saurischia</taxon>
        <taxon>Theropoda</taxon>
        <taxon>Coelurosauria</taxon>
        <taxon>Aves</taxon>
        <taxon>Neognathae</taxon>
        <taxon>Neoaves</taxon>
        <taxon>Telluraves</taxon>
        <taxon>Australaves</taxon>
        <taxon>Passeriformes</taxon>
        <taxon>Muscicapidae</taxon>
        <taxon>Copsychus</taxon>
    </lineage>
</organism>
<evidence type="ECO:0000313" key="11">
    <source>
        <dbReference type="Proteomes" id="UP000659062"/>
    </source>
</evidence>
<keyword evidence="11" id="KW-1185">Reference proteome</keyword>
<proteinExistence type="predicted"/>
<dbReference type="PANTHER" id="PTHR35671:SF1">
    <property type="entry name" value="PROTEIN TOPAZ1"/>
    <property type="match status" value="1"/>
</dbReference>
<keyword evidence="8" id="KW-0812">Transmembrane</keyword>
<comment type="function">
    <text evidence="1">Important for normal spermatogenesis and male fertility. Specifically required for progression to the post-meiotic stages of spermatocyte development. Seems to be necessary for normal expression levels of a number of testis-expressed gene transcripts, although its role in this process is unclear.</text>
</comment>
<evidence type="ECO:0000256" key="3">
    <source>
        <dbReference type="ARBA" id="ARBA00016464"/>
    </source>
</evidence>
<evidence type="ECO:0000313" key="10">
    <source>
        <dbReference type="EMBL" id="NXD35799.1"/>
    </source>
</evidence>
<dbReference type="Proteomes" id="UP000659062">
    <property type="component" value="Unassembled WGS sequence"/>
</dbReference>
<feature type="non-terminal residue" evidence="10">
    <location>
        <position position="1225"/>
    </location>
</feature>
<dbReference type="OrthoDB" id="8859650at2759"/>
<protein>
    <recommendedName>
        <fullName evidence="3">Protein TOPAZ1</fullName>
    </recommendedName>
    <alternativeName>
        <fullName evidence="7">Testis- and ovary-specific PAZ domain-containing protein 1</fullName>
    </alternativeName>
</protein>
<evidence type="ECO:0000259" key="9">
    <source>
        <dbReference type="Pfam" id="PF14669"/>
    </source>
</evidence>
<feature type="non-terminal residue" evidence="10">
    <location>
        <position position="1"/>
    </location>
</feature>
<feature type="domain" description="Protein TOPAZ1" evidence="9">
    <location>
        <begin position="824"/>
        <end position="999"/>
    </location>
</feature>
<evidence type="ECO:0000256" key="8">
    <source>
        <dbReference type="SAM" id="Phobius"/>
    </source>
</evidence>
<evidence type="ECO:0000256" key="7">
    <source>
        <dbReference type="ARBA" id="ARBA00031943"/>
    </source>
</evidence>
<feature type="transmembrane region" description="Helical" evidence="8">
    <location>
        <begin position="475"/>
        <end position="497"/>
    </location>
</feature>
<dbReference type="InterPro" id="IPR011990">
    <property type="entry name" value="TPR-like_helical_dom_sf"/>
</dbReference>
<accession>A0A851V756</accession>
<name>A0A851V756_9PASS</name>
<comment type="subcellular location">
    <subcellularLocation>
        <location evidence="2">Cytoplasm</location>
        <location evidence="2">Cytosol</location>
    </subcellularLocation>
</comment>
<keyword evidence="6" id="KW-0744">Spermatogenesis</keyword>
<dbReference type="EMBL" id="WBNE01000032">
    <property type="protein sequence ID" value="NXD35799.1"/>
    <property type="molecule type" value="Genomic_DNA"/>
</dbReference>
<gene>
    <name evidence="10" type="primary">Topaz1</name>
    <name evidence="10" type="ORF">COPSEC_R08536</name>
</gene>
<feature type="transmembrane region" description="Helical" evidence="8">
    <location>
        <begin position="601"/>
        <end position="624"/>
    </location>
</feature>
<comment type="caution">
    <text evidence="10">The sequence shown here is derived from an EMBL/GenBank/DDBJ whole genome shotgun (WGS) entry which is preliminary data.</text>
</comment>
<keyword evidence="8" id="KW-1133">Transmembrane helix</keyword>
<dbReference type="PANTHER" id="PTHR35671">
    <property type="entry name" value="PROTEIN TOPAZ1"/>
    <property type="match status" value="1"/>
</dbReference>
<sequence>AQIHDGSDCHKSKTGGNLNKVNKKLQLFTCQRTIPMTGKKVWPIESCARTSGWFLKNRRSISEGERLSKAAFEDSSDKSSVKAVEYSAVTGNVRQLDLHTSLAEITKEITHKKIDPNIDCQASHEATESSSLDIYETLTISNENGESPVNTDRSTMAFNHDDVQEVKAALNFTAKQKDENEEDVTERNLLPVTVQNDTCTSNTNSINFSPEVSVVNQTFSDLNLIKPLTSASLTKFKIPLSRNKPKSKKQKSVHSFGSKTCSPLELLESTSPGRRKTGGETFLLKSEQCPLPVMSDATSPASIQTKADEIDSKDFQRSDSVNLSDEMSVLPESFSAYPHILFDRQPEPSVPDFYGTECVLKSSFPDHSWNAVDRLVGLEIHGDRKSRGNFSQHKSQNLPDILEAYNQDVLVIDVIQDDPDLFGASNEEELPPARCENSPVKASSANCIKDTKVYIKPESPVTSEKTYSEESSFRYAYYSFFIMIFLSTLISYPYNFAEDVKTHNSSRGSSPSKDVSEDFLKDRQQSKLDELLTSLDVDEKVLRNYAFSPYIVLRNYNPPDWIILITNARFNYRSHFLPLFIVCRYFEILKKPKTMFSLKKYYLAFSACCNFLLFQACNSVQQILDALNLPRKYCRYYFMTSRGCERTKCWFCHVPGHGDEKICMAILRTYISIKESGLLKRAVQIFVQYYKEVTPGVDFASEVLNDLLVSLLSNCMLQEVFQILNVIVKIKTLPAVDVLLKVFEHVASLNIRNAVPTLLSTFCKLIDAGIFLELEHFDYIIKLLHQLQVSSSEISTVLNIKSRFKERYFEKSWIFDFNLAVAEIQHCKVKRDWIKLGALYLNARTGCEHFDDLQKLFLSIAEILTKASETDKPGVPFCNFADAVMKNSHRNKADRLFIGRTGISVMYSYHKVLQWVKGSKVLDKLHELQINFTLLKGLIGPGRSASRCQIVNKATEIFLHSGNLDGAIRVLRESEWITDAPLWPCDKMDILNRHNLLCAIVHKYLRKSLYRQAFEVLQNLPGLQKHSDIIDVSQYSCLFNKLINACFENKNLGVSCSAVDFMLSRKIAIDFVLLRGLITALGRSSFWSKARTYYKNALPLGCYAELQGNLYHKLLNIPSYLSEVEMLLTIEIFLVSNASDIQSPRTSQALQIILKRSEDAVQNNSAYHGAVERLIQAAQLSDPKLFLKRMTMNVSMEEVYSLEHSSALKWLQENMEWAEKVWLFQ</sequence>
<evidence type="ECO:0000256" key="1">
    <source>
        <dbReference type="ARBA" id="ARBA00002132"/>
    </source>
</evidence>
<keyword evidence="4" id="KW-0963">Cytoplasm</keyword>
<reference evidence="10" key="1">
    <citation type="submission" date="2019-09" db="EMBL/GenBank/DDBJ databases">
        <title>Bird 10,000 Genomes (B10K) Project - Family phase.</title>
        <authorList>
            <person name="Zhang G."/>
        </authorList>
    </citation>
    <scope>NUCLEOTIDE SEQUENCE</scope>
    <source>
        <strain evidence="10">OUT-0061</strain>
        <tissue evidence="10">Blood</tissue>
    </source>
</reference>
<dbReference type="GO" id="GO:0005829">
    <property type="term" value="C:cytosol"/>
    <property type="evidence" value="ECO:0007669"/>
    <property type="project" value="UniProtKB-SubCell"/>
</dbReference>
<evidence type="ECO:0000256" key="2">
    <source>
        <dbReference type="ARBA" id="ARBA00004514"/>
    </source>
</evidence>
<evidence type="ECO:0000256" key="4">
    <source>
        <dbReference type="ARBA" id="ARBA00022490"/>
    </source>
</evidence>
<keyword evidence="8" id="KW-0472">Membrane</keyword>
<dbReference type="InterPro" id="IPR038952">
    <property type="entry name" value="TOPAZ1"/>
</dbReference>
<dbReference type="Pfam" id="PF14669">
    <property type="entry name" value="Asp_Glu_race_2"/>
    <property type="match status" value="1"/>
</dbReference>
<evidence type="ECO:0000256" key="6">
    <source>
        <dbReference type="ARBA" id="ARBA00022871"/>
    </source>
</evidence>
<dbReference type="AlphaFoldDB" id="A0A851V756"/>
<dbReference type="GO" id="GO:0030154">
    <property type="term" value="P:cell differentiation"/>
    <property type="evidence" value="ECO:0007669"/>
    <property type="project" value="UniProtKB-KW"/>
</dbReference>
<dbReference type="GO" id="GO:0048137">
    <property type="term" value="P:spermatocyte division"/>
    <property type="evidence" value="ECO:0007669"/>
    <property type="project" value="TreeGrafter"/>
</dbReference>
<evidence type="ECO:0000256" key="5">
    <source>
        <dbReference type="ARBA" id="ARBA00022782"/>
    </source>
</evidence>
<dbReference type="Gene3D" id="1.25.40.10">
    <property type="entry name" value="Tetratricopeptide repeat domain"/>
    <property type="match status" value="1"/>
</dbReference>
<dbReference type="InterPro" id="IPR029435">
    <property type="entry name" value="TOPAZ1_dom"/>
</dbReference>